<evidence type="ECO:0000313" key="2">
    <source>
        <dbReference type="EMBL" id="AIY84307.1"/>
    </source>
</evidence>
<dbReference type="HOGENOM" id="CLU_137904_0_0_9"/>
<dbReference type="EMBL" id="CP006905">
    <property type="protein sequence ID" value="AIY84307.1"/>
    <property type="molecule type" value="Genomic_DNA"/>
</dbReference>
<reference evidence="2 3" key="1">
    <citation type="journal article" date="2015" name="Infect. Genet. Evol.">
        <title>Genomic sequences of six botulinum neurotoxin-producing strains representing three clostridial species illustrate the mobility and diversity of botulinum neurotoxin genes.</title>
        <authorList>
            <person name="Smith T.J."/>
            <person name="Hill K.K."/>
            <person name="Xie G."/>
            <person name="Foley B.T."/>
            <person name="Williamson C.H."/>
            <person name="Foster J.T."/>
            <person name="Johnson S.L."/>
            <person name="Chertkov O."/>
            <person name="Teshima H."/>
            <person name="Gibbons H.S."/>
            <person name="Johnsky L.A."/>
            <person name="Karavis M.A."/>
            <person name="Smith L.A."/>
        </authorList>
    </citation>
    <scope>NUCLEOTIDE SEQUENCE [LARGE SCALE GENOMIC DNA]</scope>
    <source>
        <strain evidence="2">Sullivan</strain>
    </source>
</reference>
<dbReference type="OrthoDB" id="1707128at2"/>
<keyword evidence="3" id="KW-1185">Reference proteome</keyword>
<gene>
    <name evidence="2" type="ORF">U729_2577</name>
</gene>
<dbReference type="KEGG" id="cbv:U729_2577"/>
<dbReference type="eggNOG" id="COG2856">
    <property type="taxonomic scope" value="Bacteria"/>
</dbReference>
<dbReference type="RefSeq" id="WP_039315713.1">
    <property type="nucleotide sequence ID" value="NZ_CP006905.1"/>
</dbReference>
<evidence type="ECO:0000313" key="3">
    <source>
        <dbReference type="Proteomes" id="UP000030635"/>
    </source>
</evidence>
<dbReference type="STRING" id="1561.NPD11_456"/>
<accession>A0A0A7FXK1</accession>
<dbReference type="Pfam" id="PF06114">
    <property type="entry name" value="Peptidase_M78"/>
    <property type="match status" value="1"/>
</dbReference>
<dbReference type="Proteomes" id="UP000030635">
    <property type="component" value="Chromosome"/>
</dbReference>
<dbReference type="AlphaFoldDB" id="A0A0A7FXK1"/>
<sequence>MTKYENLVIEAHKQGAKVVEIDLGTTTPCGKCIDNIIIINNRIKDSEKYCILAEELGHYKLTVGNILDTKKINNKKQELLARKWGYEKNVGIIGIINAFEYGCVNKHEIAEFLGVTEAYLNEAIDYFYHKYGDGCKIDNYYITFYNGIQITKAF</sequence>
<feature type="domain" description="IrrE N-terminal-like" evidence="1">
    <location>
        <begin position="13"/>
        <end position="117"/>
    </location>
</feature>
<dbReference type="InterPro" id="IPR010359">
    <property type="entry name" value="IrrE_HExxH"/>
</dbReference>
<evidence type="ECO:0000259" key="1">
    <source>
        <dbReference type="Pfam" id="PF06114"/>
    </source>
</evidence>
<organism evidence="2 3">
    <name type="scientific">Clostridium baratii str. Sullivan</name>
    <dbReference type="NCBI Taxonomy" id="1415775"/>
    <lineage>
        <taxon>Bacteria</taxon>
        <taxon>Bacillati</taxon>
        <taxon>Bacillota</taxon>
        <taxon>Clostridia</taxon>
        <taxon>Eubacteriales</taxon>
        <taxon>Clostridiaceae</taxon>
        <taxon>Clostridium</taxon>
    </lineage>
</organism>
<protein>
    <recommendedName>
        <fullName evidence="1">IrrE N-terminal-like domain-containing protein</fullName>
    </recommendedName>
</protein>
<name>A0A0A7FXK1_9CLOT</name>
<proteinExistence type="predicted"/>